<dbReference type="GO" id="GO:0061504">
    <property type="term" value="P:cyclic threonylcarbamoyladenosine biosynthetic process"/>
    <property type="evidence" value="ECO:0007669"/>
    <property type="project" value="TreeGrafter"/>
</dbReference>
<feature type="domain" description="THIF-type NAD/FAD binding fold" evidence="1">
    <location>
        <begin position="35"/>
        <end position="189"/>
    </location>
</feature>
<keyword evidence="3" id="KW-1185">Reference proteome</keyword>
<evidence type="ECO:0000313" key="2">
    <source>
        <dbReference type="EMBL" id="TGO02790.1"/>
    </source>
</evidence>
<dbReference type="Pfam" id="PF00899">
    <property type="entry name" value="ThiF"/>
    <property type="match status" value="1"/>
</dbReference>
<dbReference type="SUPFAM" id="SSF69572">
    <property type="entry name" value="Activating enzymes of the ubiquitin-like proteins"/>
    <property type="match status" value="1"/>
</dbReference>
<dbReference type="InterPro" id="IPR045886">
    <property type="entry name" value="ThiF/MoeB/HesA"/>
</dbReference>
<evidence type="ECO:0000313" key="3">
    <source>
        <dbReference type="Proteomes" id="UP000030428"/>
    </source>
</evidence>
<dbReference type="InterPro" id="IPR035985">
    <property type="entry name" value="Ubiquitin-activating_enz"/>
</dbReference>
<reference evidence="2 3" key="1">
    <citation type="journal article" date="2016" name="Front. Microbiol.">
        <title>Single-Cell (Meta-)Genomics of a Dimorphic Candidatus Thiomargarita nelsonii Reveals Genomic Plasticity.</title>
        <authorList>
            <person name="Flood B.E."/>
            <person name="Fliss P."/>
            <person name="Jones D.S."/>
            <person name="Dick G.J."/>
            <person name="Jain S."/>
            <person name="Kaster A.K."/>
            <person name="Winkel M."/>
            <person name="Mussmann M."/>
            <person name="Bailey J."/>
        </authorList>
    </citation>
    <scope>NUCLEOTIDE SEQUENCE [LARGE SCALE GENOMIC DNA]</scope>
    <source>
        <strain evidence="2">Hydrate Ridge</strain>
    </source>
</reference>
<dbReference type="GO" id="GO:0008641">
    <property type="term" value="F:ubiquitin-like modifier activating enzyme activity"/>
    <property type="evidence" value="ECO:0007669"/>
    <property type="project" value="InterPro"/>
</dbReference>
<dbReference type="Gene3D" id="3.40.50.720">
    <property type="entry name" value="NAD(P)-binding Rossmann-like Domain"/>
    <property type="match status" value="1"/>
</dbReference>
<organism evidence="2 3">
    <name type="scientific">Candidatus Thiomargarita nelsonii</name>
    <dbReference type="NCBI Taxonomy" id="1003181"/>
    <lineage>
        <taxon>Bacteria</taxon>
        <taxon>Pseudomonadati</taxon>
        <taxon>Pseudomonadota</taxon>
        <taxon>Gammaproteobacteria</taxon>
        <taxon>Thiotrichales</taxon>
        <taxon>Thiotrichaceae</taxon>
        <taxon>Thiomargarita</taxon>
    </lineage>
</organism>
<accession>A0A4E0QSF1</accession>
<dbReference type="GO" id="GO:0061503">
    <property type="term" value="F:tRNA threonylcarbamoyladenosine dehydratase"/>
    <property type="evidence" value="ECO:0007669"/>
    <property type="project" value="TreeGrafter"/>
</dbReference>
<dbReference type="PANTHER" id="PTHR43267:SF1">
    <property type="entry name" value="TRNA THREONYLCARBAMOYLADENOSINE DEHYDRATASE"/>
    <property type="match status" value="1"/>
</dbReference>
<proteinExistence type="predicted"/>
<dbReference type="AlphaFoldDB" id="A0A4E0QSF1"/>
<protein>
    <recommendedName>
        <fullName evidence="1">THIF-type NAD/FAD binding fold domain-containing protein</fullName>
    </recommendedName>
</protein>
<sequence>MSDKIVLIGKKDPEIYKQRVNRTEVFLGVDEQEQKKAQQILAESTVGIAGTGGIGGAMALRLARFGVKCIKIADPELFDWTNVNRQLGASKANIGKNKSEVVGNIVYELAEDITVEIFKDGITVENASEFVKDCDIILDQIEFFTLQEKYALHRAFRAENKAVCILLCSVIGWNAHMYKFEKDSMTVEEWYGIPEDTVFDEVQTDKLVKLWAPKFPPFPSYQEVRRWMKDNNAAPIFAGAPPLAEGILTQRVILSLLGKEHPPYAKWLPPIPQMYVYDAATLSGEIVTSDGEIKNLKELEIAWSVYNQSKK</sequence>
<evidence type="ECO:0000259" key="1">
    <source>
        <dbReference type="Pfam" id="PF00899"/>
    </source>
</evidence>
<dbReference type="EMBL" id="JSZA02000077">
    <property type="protein sequence ID" value="TGO02790.1"/>
    <property type="molecule type" value="Genomic_DNA"/>
</dbReference>
<gene>
    <name evidence="2" type="ORF">PN36_19045</name>
</gene>
<dbReference type="Proteomes" id="UP000030428">
    <property type="component" value="Unassembled WGS sequence"/>
</dbReference>
<dbReference type="PANTHER" id="PTHR43267">
    <property type="entry name" value="TRNA THREONYLCARBAMOYLADENOSINE DEHYDRATASE"/>
    <property type="match status" value="1"/>
</dbReference>
<dbReference type="InterPro" id="IPR000594">
    <property type="entry name" value="ThiF_NAD_FAD-bd"/>
</dbReference>
<dbReference type="CDD" id="cd01483">
    <property type="entry name" value="E1_enzyme_family"/>
    <property type="match status" value="1"/>
</dbReference>
<name>A0A4E0QSF1_9GAMM</name>
<comment type="caution">
    <text evidence="2">The sequence shown here is derived from an EMBL/GenBank/DDBJ whole genome shotgun (WGS) entry which is preliminary data.</text>
</comment>